<dbReference type="RefSeq" id="WP_044029494.1">
    <property type="nucleotide sequence ID" value="NC_009957.1"/>
</dbReference>
<name>A8LU07_DINSH</name>
<dbReference type="InterPro" id="IPR029058">
    <property type="entry name" value="AB_hydrolase_fold"/>
</dbReference>
<evidence type="ECO:0000259" key="5">
    <source>
        <dbReference type="Pfam" id="PF05057"/>
    </source>
</evidence>
<dbReference type="EMBL" id="CP000833">
    <property type="protein sequence ID" value="ABV95715.2"/>
    <property type="molecule type" value="Genomic_DNA"/>
</dbReference>
<comment type="subcellular location">
    <subcellularLocation>
        <location evidence="1">Endoplasmic reticulum</location>
    </subcellularLocation>
    <subcellularLocation>
        <location evidence="2">Membrane</location>
    </subcellularLocation>
</comment>
<dbReference type="InterPro" id="IPR007751">
    <property type="entry name" value="DUF676_lipase-like"/>
</dbReference>
<proteinExistence type="predicted"/>
<dbReference type="Pfam" id="PF05057">
    <property type="entry name" value="DUF676"/>
    <property type="match status" value="1"/>
</dbReference>
<dbReference type="PANTHER" id="PTHR48182">
    <property type="entry name" value="PROTEIN SERAC1"/>
    <property type="match status" value="1"/>
</dbReference>
<dbReference type="Gene3D" id="3.40.50.1820">
    <property type="entry name" value="alpha/beta hydrolase"/>
    <property type="match status" value="1"/>
</dbReference>
<dbReference type="AlphaFoldDB" id="A8LU07"/>
<protein>
    <submittedName>
        <fullName evidence="7">Uncharacterized protein</fullName>
    </submittedName>
</protein>
<dbReference type="PANTHER" id="PTHR48182:SF2">
    <property type="entry name" value="PROTEIN SERAC1"/>
    <property type="match status" value="1"/>
</dbReference>
<feature type="domain" description="DUF676" evidence="5">
    <location>
        <begin position="20"/>
        <end position="139"/>
    </location>
</feature>
<dbReference type="OrthoDB" id="7594060at2"/>
<evidence type="ECO:0000256" key="4">
    <source>
        <dbReference type="ARBA" id="ARBA00023136"/>
    </source>
</evidence>
<evidence type="ECO:0000313" key="7">
    <source>
        <dbReference type="EMBL" id="ABV95715.2"/>
    </source>
</evidence>
<dbReference type="Proteomes" id="UP000006833">
    <property type="component" value="Plasmid pDSHI03"/>
</dbReference>
<keyword evidence="7" id="KW-0614">Plasmid</keyword>
<dbReference type="KEGG" id="dsh:Dshi_3987"/>
<evidence type="ECO:0000259" key="6">
    <source>
        <dbReference type="Pfam" id="PF20285"/>
    </source>
</evidence>
<evidence type="ECO:0000256" key="1">
    <source>
        <dbReference type="ARBA" id="ARBA00004240"/>
    </source>
</evidence>
<gene>
    <name evidence="7" type="ordered locus">Dshi_3987</name>
</gene>
<organism evidence="7 8">
    <name type="scientific">Dinoroseobacter shibae (strain DSM 16493 / NCIMB 14021 / DFL 12)</name>
    <dbReference type="NCBI Taxonomy" id="398580"/>
    <lineage>
        <taxon>Bacteria</taxon>
        <taxon>Pseudomonadati</taxon>
        <taxon>Pseudomonadota</taxon>
        <taxon>Alphaproteobacteria</taxon>
        <taxon>Rhodobacterales</taxon>
        <taxon>Roseobacteraceae</taxon>
        <taxon>Dinoroseobacter</taxon>
    </lineage>
</organism>
<evidence type="ECO:0000256" key="2">
    <source>
        <dbReference type="ARBA" id="ARBA00004370"/>
    </source>
</evidence>
<evidence type="ECO:0000256" key="3">
    <source>
        <dbReference type="ARBA" id="ARBA00022824"/>
    </source>
</evidence>
<accession>A8LU07</accession>
<geneLocation type="plasmid" evidence="7 8">
    <name>pDSHI03</name>
</geneLocation>
<dbReference type="HOGENOM" id="CLU_705809_0_0_5"/>
<feature type="domain" description="ABC-three component systems C-terminal" evidence="6">
    <location>
        <begin position="282"/>
        <end position="394"/>
    </location>
</feature>
<keyword evidence="3" id="KW-0256">Endoplasmic reticulum</keyword>
<keyword evidence="4" id="KW-0472">Membrane</keyword>
<reference evidence="8" key="1">
    <citation type="journal article" date="2010" name="ISME J.">
        <title>The complete genome sequence of the algal symbiont Dinoroseobacter shibae: a hitchhiker's guide to life in the sea.</title>
        <authorList>
            <person name="Wagner-Dobler I."/>
            <person name="Ballhausen B."/>
            <person name="Berger M."/>
            <person name="Brinkhoff T."/>
            <person name="Buchholz I."/>
            <person name="Bunk B."/>
            <person name="Cypionka H."/>
            <person name="Daniel R."/>
            <person name="Drepper T."/>
            <person name="Gerdts G."/>
            <person name="Hahnke S."/>
            <person name="Han C."/>
            <person name="Jahn D."/>
            <person name="Kalhoefer D."/>
            <person name="Kiss H."/>
            <person name="Klenk H.P."/>
            <person name="Kyrpides N."/>
            <person name="Liebl W."/>
            <person name="Liesegang H."/>
            <person name="Meincke L."/>
            <person name="Pati A."/>
            <person name="Petersen J."/>
            <person name="Piekarski T."/>
            <person name="Pommerenke C."/>
            <person name="Pradella S."/>
            <person name="Pukall R."/>
            <person name="Rabus R."/>
            <person name="Stackebrandt E."/>
            <person name="Thole S."/>
            <person name="Thompson L."/>
            <person name="Tielen P."/>
            <person name="Tomasch J."/>
            <person name="von Jan M."/>
            <person name="Wanphrut N."/>
            <person name="Wichels A."/>
            <person name="Zech H."/>
            <person name="Simon M."/>
        </authorList>
    </citation>
    <scope>NUCLEOTIDE SEQUENCE [LARGE SCALE GENOMIC DNA]</scope>
    <source>
        <strain evidence="8">DSM 16493 / NCIMB 14021 / DFL 12</strain>
        <plasmid evidence="8">Plasmid pDSHI03</plasmid>
    </source>
</reference>
<evidence type="ECO:0000313" key="8">
    <source>
        <dbReference type="Proteomes" id="UP000006833"/>
    </source>
</evidence>
<dbReference type="Pfam" id="PF20285">
    <property type="entry name" value="CTD9"/>
    <property type="match status" value="1"/>
</dbReference>
<keyword evidence="8" id="KW-1185">Reference proteome</keyword>
<dbReference type="InterPro" id="IPR046911">
    <property type="entry name" value="ABC-3C_CTD9"/>
</dbReference>
<dbReference type="GO" id="GO:0016020">
    <property type="term" value="C:membrane"/>
    <property type="evidence" value="ECO:0007669"/>
    <property type="project" value="UniProtKB-SubCell"/>
</dbReference>
<sequence>MPEEVSFTIVHNPEQALLDVVFVHGLTGDPKKTWTSKAGYWPDWMAEDHPDVRVCTFGYPASKFKKWIKKELDIFELAKLATEILCGKGVCKRPIIFVTHSLGGIITKLLLNHCHGSSDEQAAALAARTLRVMFLATPHSAPPLPQVVKKELPGWSSSHITALSGETTVLEYIRDTYGKYVASNENLKNVAYYESQRLSGVVQVVPMNCANPGISGTDPIPIEADHINICKPQSKESAIYTSVNRHIEQAKKLAADTPELSDHDTQIAAEGYSEKADYDRRDLWEKMNAADRENRYTYANSRQNSFARKYMSLGLQPGTRSDYDLLLSEVEQRFQAQVYFPLVCKGATEEEIDNAVQEKVIEPLANKKIGATTFGATNIQSAIYFLTEQCHIRWDTER</sequence>
<dbReference type="InterPro" id="IPR052374">
    <property type="entry name" value="SERAC1"/>
</dbReference>
<dbReference type="SUPFAM" id="SSF53474">
    <property type="entry name" value="alpha/beta-Hydrolases"/>
    <property type="match status" value="1"/>
</dbReference>